<protein>
    <submittedName>
        <fullName evidence="2">DUF1269 domain-containing protein</fullName>
    </submittedName>
</protein>
<dbReference type="EMBL" id="RPFW01000006">
    <property type="protein sequence ID" value="TVZ01767.1"/>
    <property type="molecule type" value="Genomic_DNA"/>
</dbReference>
<feature type="region of interest" description="Disordered" evidence="1">
    <location>
        <begin position="128"/>
        <end position="149"/>
    </location>
</feature>
<dbReference type="RefSeq" id="WP_145858615.1">
    <property type="nucleotide sequence ID" value="NZ_RPFW01000006.1"/>
</dbReference>
<organism evidence="2 3">
    <name type="scientific">Trebonia kvetii</name>
    <dbReference type="NCBI Taxonomy" id="2480626"/>
    <lineage>
        <taxon>Bacteria</taxon>
        <taxon>Bacillati</taxon>
        <taxon>Actinomycetota</taxon>
        <taxon>Actinomycetes</taxon>
        <taxon>Streptosporangiales</taxon>
        <taxon>Treboniaceae</taxon>
        <taxon>Trebonia</taxon>
    </lineage>
</organism>
<dbReference type="AlphaFoldDB" id="A0A6P2BSY3"/>
<dbReference type="Proteomes" id="UP000460272">
    <property type="component" value="Unassembled WGS sequence"/>
</dbReference>
<dbReference type="Pfam" id="PF06897">
    <property type="entry name" value="DUF1269"/>
    <property type="match status" value="1"/>
</dbReference>
<accession>A0A6P2BSY3</accession>
<gene>
    <name evidence="2" type="ORF">EAS64_30395</name>
</gene>
<evidence type="ECO:0000256" key="1">
    <source>
        <dbReference type="SAM" id="MobiDB-lite"/>
    </source>
</evidence>
<evidence type="ECO:0000313" key="2">
    <source>
        <dbReference type="EMBL" id="TVZ01767.1"/>
    </source>
</evidence>
<dbReference type="InterPro" id="IPR009200">
    <property type="entry name" value="DUF1269_membrane"/>
</dbReference>
<reference evidence="2 3" key="1">
    <citation type="submission" date="2018-11" db="EMBL/GenBank/DDBJ databases">
        <title>Trebonia kvetii gen.nov., sp.nov., a novel acidophilic actinobacterium, and proposal of the new actinobacterial family Treboniaceae fam. nov.</title>
        <authorList>
            <person name="Rapoport D."/>
            <person name="Sagova-Mareckova M."/>
            <person name="Sedlacek I."/>
            <person name="Provaznik J."/>
            <person name="Kralova S."/>
            <person name="Pavlinic D."/>
            <person name="Benes V."/>
            <person name="Kopecky J."/>
        </authorList>
    </citation>
    <scope>NUCLEOTIDE SEQUENCE [LARGE SCALE GENOMIC DNA]</scope>
    <source>
        <strain evidence="2 3">15Tr583</strain>
    </source>
</reference>
<name>A0A6P2BSY3_9ACTN</name>
<evidence type="ECO:0000313" key="3">
    <source>
        <dbReference type="Proteomes" id="UP000460272"/>
    </source>
</evidence>
<proteinExistence type="predicted"/>
<sequence>MQTSAWRFSGTEGADDAVVKLKALAAQDLIELQDVTVIRWPRWAAQPIVQEHVTEEMSKVSALMGRRKNAVVDGSMIDAARGDMTPGTSVIVMMTANAKIDAIAGTFQGLGRDIELIRSDLSVPEQDQLKEAISQAISRGQGPPPQRTQ</sequence>
<dbReference type="OrthoDB" id="3853945at2"/>
<comment type="caution">
    <text evidence="2">The sequence shown here is derived from an EMBL/GenBank/DDBJ whole genome shotgun (WGS) entry which is preliminary data.</text>
</comment>
<keyword evidence="3" id="KW-1185">Reference proteome</keyword>